<feature type="compositionally biased region" description="Polar residues" evidence="1">
    <location>
        <begin position="11"/>
        <end position="29"/>
    </location>
</feature>
<reference evidence="2 3" key="1">
    <citation type="submission" date="2016-10" db="EMBL/GenBank/DDBJ databases">
        <title>Genome sequence of the basidiomycete white-rot fungus Trametes pubescens.</title>
        <authorList>
            <person name="Makela M.R."/>
            <person name="Granchi Z."/>
            <person name="Peng M."/>
            <person name="De Vries R.P."/>
            <person name="Grigoriev I."/>
            <person name="Riley R."/>
            <person name="Hilden K."/>
        </authorList>
    </citation>
    <scope>NUCLEOTIDE SEQUENCE [LARGE SCALE GENOMIC DNA]</scope>
    <source>
        <strain evidence="2 3">FBCC735</strain>
    </source>
</reference>
<accession>A0A1M2VK11</accession>
<sequence>MRVEKKACNEVSPSKYGNRQTAADTAGTSTLEREAVPVCASEEWGVDEVHVWAS</sequence>
<organism evidence="2 3">
    <name type="scientific">Trametes pubescens</name>
    <name type="common">White-rot fungus</name>
    <dbReference type="NCBI Taxonomy" id="154538"/>
    <lineage>
        <taxon>Eukaryota</taxon>
        <taxon>Fungi</taxon>
        <taxon>Dikarya</taxon>
        <taxon>Basidiomycota</taxon>
        <taxon>Agaricomycotina</taxon>
        <taxon>Agaricomycetes</taxon>
        <taxon>Polyporales</taxon>
        <taxon>Polyporaceae</taxon>
        <taxon>Trametes</taxon>
    </lineage>
</organism>
<proteinExistence type="predicted"/>
<evidence type="ECO:0000256" key="1">
    <source>
        <dbReference type="SAM" id="MobiDB-lite"/>
    </source>
</evidence>
<name>A0A1M2VK11_TRAPU</name>
<evidence type="ECO:0000313" key="3">
    <source>
        <dbReference type="Proteomes" id="UP000184267"/>
    </source>
</evidence>
<dbReference type="AlphaFoldDB" id="A0A1M2VK11"/>
<comment type="caution">
    <text evidence="2">The sequence shown here is derived from an EMBL/GenBank/DDBJ whole genome shotgun (WGS) entry which is preliminary data.</text>
</comment>
<feature type="region of interest" description="Disordered" evidence="1">
    <location>
        <begin position="1"/>
        <end position="29"/>
    </location>
</feature>
<keyword evidence="3" id="KW-1185">Reference proteome</keyword>
<dbReference type="EMBL" id="MNAD01001097">
    <property type="protein sequence ID" value="OJT07944.1"/>
    <property type="molecule type" value="Genomic_DNA"/>
</dbReference>
<dbReference type="Proteomes" id="UP000184267">
    <property type="component" value="Unassembled WGS sequence"/>
</dbReference>
<protein>
    <submittedName>
        <fullName evidence="2">Uncharacterized protein</fullName>
    </submittedName>
</protein>
<gene>
    <name evidence="2" type="ORF">TRAPUB_1155</name>
</gene>
<evidence type="ECO:0000313" key="2">
    <source>
        <dbReference type="EMBL" id="OJT07944.1"/>
    </source>
</evidence>